<proteinExistence type="inferred from homology"/>
<dbReference type="InterPro" id="IPR026050">
    <property type="entry name" value="C1GALT1/C1GALT1_chp1"/>
</dbReference>
<sequence>MLIWPAIFTLLLKCTTAKILFEILTQPDEYELALANRLKETKPRRILARNREMGALDVVSEYFEAFKKRLRAFSQLAGHCGAIFACGPTKLCEFLGNEDSTKAMIFGYALRDEGPTIIHHYHHTPTGPQLPYPDFGAGLAISAALLKRLADELQQNPYADNFAIDAKHEFAKYLKERLGIEMEHRPHDFCLFPTDGCAVSFNAPKYSQEKALDAKDIYAAVKTYSEYHRTRVVAVKRTWGIRLPFIDYFSDAEDAFVPTKTLGIPNTKRGHCAKTLAILRYYAKSVESYPNNKWLLIADDDTLLSTSRLLRLLGERDHMKKMIIGERYGFGYSADGSGGYDYPTGGSGMVFSKPAALQLAGNCECPSDDSPDDMIIGVCARSFNIPIIHSSSFHQARSIDYAKDYIARQPPISFHKFEDLSPYDEYTKYLHEETEPTSTVHSEL</sequence>
<evidence type="ECO:0000256" key="5">
    <source>
        <dbReference type="ARBA" id="ARBA00022676"/>
    </source>
</evidence>
<dbReference type="GO" id="GO:0016020">
    <property type="term" value="C:membrane"/>
    <property type="evidence" value="ECO:0007669"/>
    <property type="project" value="UniProtKB-SubCell"/>
</dbReference>
<feature type="non-terminal residue" evidence="14">
    <location>
        <position position="1"/>
    </location>
</feature>
<evidence type="ECO:0000256" key="9">
    <source>
        <dbReference type="ARBA" id="ARBA00022968"/>
    </source>
</evidence>
<comment type="pathway">
    <text evidence="2">Protein modification; protein glycosylation.</text>
</comment>
<keyword evidence="5" id="KW-0328">Glycosyltransferase</keyword>
<keyword evidence="8" id="KW-0547">Nucleotide-binding</keyword>
<keyword evidence="7" id="KW-0812">Transmembrane</keyword>
<evidence type="ECO:0000313" key="15">
    <source>
        <dbReference type="Proteomes" id="UP001177023"/>
    </source>
</evidence>
<dbReference type="GO" id="GO:0016263">
    <property type="term" value="F:glycoprotein-N-acetylgalactosamine 3-beta-galactosyltransferase activity"/>
    <property type="evidence" value="ECO:0007669"/>
    <property type="project" value="UniProtKB-EC"/>
</dbReference>
<dbReference type="EC" id="2.4.1.122" evidence="4"/>
<evidence type="ECO:0000256" key="1">
    <source>
        <dbReference type="ARBA" id="ARBA00004606"/>
    </source>
</evidence>
<name>A0AA36FTH4_9BILA</name>
<comment type="caution">
    <text evidence="14">The sequence shown here is derived from an EMBL/GenBank/DDBJ whole genome shotgun (WGS) entry which is preliminary data.</text>
</comment>
<keyword evidence="10" id="KW-1133">Transmembrane helix</keyword>
<dbReference type="AlphaFoldDB" id="A0AA36FTH4"/>
<feature type="chain" id="PRO_5041343315" description="N-acetylgalactosaminide beta-1,3-galactosyltransferase" evidence="12">
    <location>
        <begin position="18"/>
        <end position="444"/>
    </location>
</feature>
<keyword evidence="6" id="KW-0808">Transferase</keyword>
<keyword evidence="11" id="KW-0472">Membrane</keyword>
<reference evidence="14" key="1">
    <citation type="submission" date="2023-06" db="EMBL/GenBank/DDBJ databases">
        <authorList>
            <person name="Delattre M."/>
        </authorList>
    </citation>
    <scope>NUCLEOTIDE SEQUENCE</scope>
    <source>
        <strain evidence="14">AF72</strain>
    </source>
</reference>
<comment type="similarity">
    <text evidence="3">Belongs to the glycosyltransferase 31 family. Beta3-Gal-T subfamily.</text>
</comment>
<evidence type="ECO:0000256" key="4">
    <source>
        <dbReference type="ARBA" id="ARBA00012557"/>
    </source>
</evidence>
<dbReference type="Proteomes" id="UP001177023">
    <property type="component" value="Unassembled WGS sequence"/>
</dbReference>
<keyword evidence="12" id="KW-0732">Signal</keyword>
<evidence type="ECO:0000256" key="10">
    <source>
        <dbReference type="ARBA" id="ARBA00022989"/>
    </source>
</evidence>
<feature type="domain" description="Fringe-like glycosyltransferase" evidence="13">
    <location>
        <begin position="212"/>
        <end position="437"/>
    </location>
</feature>
<dbReference type="GO" id="GO:0000166">
    <property type="term" value="F:nucleotide binding"/>
    <property type="evidence" value="ECO:0007669"/>
    <property type="project" value="UniProtKB-KW"/>
</dbReference>
<comment type="subcellular location">
    <subcellularLocation>
        <location evidence="1">Membrane</location>
        <topology evidence="1">Single-pass type II membrane protein</topology>
    </subcellularLocation>
</comment>
<keyword evidence="15" id="KW-1185">Reference proteome</keyword>
<dbReference type="EMBL" id="CATQJA010001282">
    <property type="protein sequence ID" value="CAJ0566635.1"/>
    <property type="molecule type" value="Genomic_DNA"/>
</dbReference>
<dbReference type="InterPro" id="IPR003378">
    <property type="entry name" value="Fringe-like_glycosylTrfase"/>
</dbReference>
<gene>
    <name evidence="14" type="ORF">MSPICULIGERA_LOCUS5226</name>
</gene>
<evidence type="ECO:0000256" key="3">
    <source>
        <dbReference type="ARBA" id="ARBA00006462"/>
    </source>
</evidence>
<evidence type="ECO:0000256" key="7">
    <source>
        <dbReference type="ARBA" id="ARBA00022692"/>
    </source>
</evidence>
<dbReference type="PANTHER" id="PTHR23033:SF14">
    <property type="entry name" value="GLYCOPROTEIN-N-ACETYLGALACTOSAMINE 3-BETA-GALACTOSYLTRANSFERASE 1-RELATED"/>
    <property type="match status" value="1"/>
</dbReference>
<protein>
    <recommendedName>
        <fullName evidence="4">N-acetylgalactosaminide beta-1,3-galactosyltransferase</fullName>
        <ecNumber evidence="4">2.4.1.122</ecNumber>
    </recommendedName>
</protein>
<evidence type="ECO:0000256" key="11">
    <source>
        <dbReference type="ARBA" id="ARBA00023136"/>
    </source>
</evidence>
<dbReference type="Pfam" id="PF02434">
    <property type="entry name" value="Fringe"/>
    <property type="match status" value="1"/>
</dbReference>
<feature type="signal peptide" evidence="12">
    <location>
        <begin position="1"/>
        <end position="17"/>
    </location>
</feature>
<organism evidence="14 15">
    <name type="scientific">Mesorhabditis spiculigera</name>
    <dbReference type="NCBI Taxonomy" id="96644"/>
    <lineage>
        <taxon>Eukaryota</taxon>
        <taxon>Metazoa</taxon>
        <taxon>Ecdysozoa</taxon>
        <taxon>Nematoda</taxon>
        <taxon>Chromadorea</taxon>
        <taxon>Rhabditida</taxon>
        <taxon>Rhabditina</taxon>
        <taxon>Rhabditomorpha</taxon>
        <taxon>Rhabditoidea</taxon>
        <taxon>Rhabditidae</taxon>
        <taxon>Mesorhabditinae</taxon>
        <taxon>Mesorhabditis</taxon>
    </lineage>
</organism>
<keyword evidence="9" id="KW-0735">Signal-anchor</keyword>
<evidence type="ECO:0000256" key="2">
    <source>
        <dbReference type="ARBA" id="ARBA00004922"/>
    </source>
</evidence>
<accession>A0AA36FTH4</accession>
<dbReference type="Gene3D" id="3.90.550.50">
    <property type="match status" value="2"/>
</dbReference>
<dbReference type="PANTHER" id="PTHR23033">
    <property type="entry name" value="BETA1,3-GALACTOSYLTRANSFERASE"/>
    <property type="match status" value="1"/>
</dbReference>
<evidence type="ECO:0000256" key="8">
    <source>
        <dbReference type="ARBA" id="ARBA00022741"/>
    </source>
</evidence>
<evidence type="ECO:0000256" key="12">
    <source>
        <dbReference type="SAM" id="SignalP"/>
    </source>
</evidence>
<evidence type="ECO:0000256" key="6">
    <source>
        <dbReference type="ARBA" id="ARBA00022679"/>
    </source>
</evidence>
<evidence type="ECO:0000313" key="14">
    <source>
        <dbReference type="EMBL" id="CAJ0566635.1"/>
    </source>
</evidence>
<evidence type="ECO:0000259" key="13">
    <source>
        <dbReference type="Pfam" id="PF02434"/>
    </source>
</evidence>